<evidence type="ECO:0000259" key="14">
    <source>
        <dbReference type="PROSITE" id="PS50862"/>
    </source>
</evidence>
<dbReference type="GO" id="GO:0004829">
    <property type="term" value="F:threonine-tRNA ligase activity"/>
    <property type="evidence" value="ECO:0007669"/>
    <property type="project" value="UniProtKB-UniRule"/>
</dbReference>
<comment type="caution">
    <text evidence="16">The sequence shown here is derived from an EMBL/GenBank/DDBJ whole genome shotgun (WGS) entry which is preliminary data.</text>
</comment>
<dbReference type="SUPFAM" id="SSF55186">
    <property type="entry name" value="ThrRS/AlaRS common domain"/>
    <property type="match status" value="1"/>
</dbReference>
<dbReference type="Gene3D" id="3.10.20.30">
    <property type="match status" value="1"/>
</dbReference>
<proteinExistence type="inferred from homology"/>
<keyword evidence="4 13" id="KW-0436">Ligase</keyword>
<dbReference type="InterPro" id="IPR018163">
    <property type="entry name" value="Thr/Ala-tRNA-synth_IIc_edit"/>
</dbReference>
<dbReference type="SUPFAM" id="SSF52954">
    <property type="entry name" value="Class II aaRS ABD-related"/>
    <property type="match status" value="1"/>
</dbReference>
<dbReference type="InterPro" id="IPR045864">
    <property type="entry name" value="aa-tRNA-synth_II/BPL/LPL"/>
</dbReference>
<accession>A0A4V3F4H0</accession>
<feature type="domain" description="Aminoacyl-transfer RNA synthetases class-II family profile" evidence="14">
    <location>
        <begin position="242"/>
        <end position="533"/>
    </location>
</feature>
<evidence type="ECO:0000256" key="9">
    <source>
        <dbReference type="ARBA" id="ARBA00022884"/>
    </source>
</evidence>
<evidence type="ECO:0000313" key="17">
    <source>
        <dbReference type="Proteomes" id="UP000295380"/>
    </source>
</evidence>
<feature type="binding site" evidence="13">
    <location>
        <position position="333"/>
    </location>
    <ligand>
        <name>Zn(2+)</name>
        <dbReference type="ChEBI" id="CHEBI:29105"/>
        <note>catalytic</note>
    </ligand>
</feature>
<evidence type="ECO:0000256" key="5">
    <source>
        <dbReference type="ARBA" id="ARBA00022723"/>
    </source>
</evidence>
<dbReference type="Pfam" id="PF07973">
    <property type="entry name" value="tRNA_SAD"/>
    <property type="match status" value="1"/>
</dbReference>
<dbReference type="GO" id="GO:0006435">
    <property type="term" value="P:threonyl-tRNA aminoacylation"/>
    <property type="evidence" value="ECO:0007669"/>
    <property type="project" value="UniProtKB-UniRule"/>
</dbReference>
<dbReference type="InterPro" id="IPR047246">
    <property type="entry name" value="ThrRS_anticodon"/>
</dbReference>
<dbReference type="NCBIfam" id="TIGR00418">
    <property type="entry name" value="thrS"/>
    <property type="match status" value="1"/>
</dbReference>
<dbReference type="FunFam" id="3.40.50.800:FF:000001">
    <property type="entry name" value="Threonine--tRNA ligase"/>
    <property type="match status" value="1"/>
</dbReference>
<dbReference type="SMART" id="SM00863">
    <property type="entry name" value="tRNA_SAD"/>
    <property type="match status" value="1"/>
</dbReference>
<sequence length="631" mass="71815">MPIVTLPDGSQKTFESPVTVMQLAESIGTGLAKACVAGKIDGVAVDAADLIERDAEVSILTARDHDGLEIIRHSCAHLLGHAVKQLYPDAKMAIGPVVDDGFYYDIDFGQSVSPDDLETLEKRMRVLIEREYDVVREYVTKEQAMATFVARDEPYKQEIVEGIADGDSVRLYHHEEYIDMCRGPHVPNTRHLKAFKLTKLAGAYWRGDASKPMLTRIYGTAWPDKKALKTYLQRLEEAEKRDHRKLARKLDFFHMQEEAPGMVFWHPRGWTLWQTVEQYMRGVYKDSGYQEIRCPQIMDVSLWQKSGHWDNYADNMFFTESEKREYALKPMNCPGHVQVFNSGLRSYRELPVRYGEFGGCHRNEPSGALHGIMRVRAFTQDDGHVFCTEEQVEAEVTAFHRQALAVYGDFGFDDIAVKIALRPEKRLGSDENWDRAEEALRNALSRCDVEWEELPGEGAFYGPKIEYHMRDCLGREWQVGTMQVDFMMPTRLGAQYVAEDGSRQAPVMLHRAIVGSMERFIGILIEHYAGAMPLWLAPLQIVVLNITDAQRDHAEAVSLRLQKLGLRVKTDLRNEKIGFKIREHTLQKVPYLLVVGDKEVEADSVAVRTRGGEDLGSVTVDAFIDKVQAER</sequence>
<dbReference type="InterPro" id="IPR004095">
    <property type="entry name" value="TGS"/>
</dbReference>
<keyword evidence="11 13" id="KW-0030">Aminoacyl-tRNA synthetase</keyword>
<dbReference type="PANTHER" id="PTHR11451">
    <property type="entry name" value="THREONINE-TRNA LIGASE"/>
    <property type="match status" value="1"/>
</dbReference>
<reference evidence="16 17" key="1">
    <citation type="submission" date="2019-03" db="EMBL/GenBank/DDBJ databases">
        <title>Genomic Encyclopedia of Type Strains, Phase IV (KMG-IV): sequencing the most valuable type-strain genomes for metagenomic binning, comparative biology and taxonomic classification.</title>
        <authorList>
            <person name="Goeker M."/>
        </authorList>
    </citation>
    <scope>NUCLEOTIDE SEQUENCE [LARGE SCALE GENOMIC DNA]</scope>
    <source>
        <strain evidence="16 17">DSM 6770</strain>
    </source>
</reference>
<evidence type="ECO:0000256" key="4">
    <source>
        <dbReference type="ARBA" id="ARBA00022598"/>
    </source>
</evidence>
<dbReference type="OrthoDB" id="9802304at2"/>
<dbReference type="CDD" id="cd00860">
    <property type="entry name" value="ThrRS_anticodon"/>
    <property type="match status" value="1"/>
</dbReference>
<evidence type="ECO:0000256" key="7">
    <source>
        <dbReference type="ARBA" id="ARBA00022833"/>
    </source>
</evidence>
<dbReference type="GO" id="GO:0005524">
    <property type="term" value="F:ATP binding"/>
    <property type="evidence" value="ECO:0007669"/>
    <property type="project" value="UniProtKB-UniRule"/>
</dbReference>
<dbReference type="Pfam" id="PF02824">
    <property type="entry name" value="TGS"/>
    <property type="match status" value="1"/>
</dbReference>
<evidence type="ECO:0000256" key="1">
    <source>
        <dbReference type="ARBA" id="ARBA00008226"/>
    </source>
</evidence>
<comment type="similarity">
    <text evidence="1 13">Belongs to the class-II aminoacyl-tRNA synthetase family.</text>
</comment>
<dbReference type="FunFam" id="3.10.20.30:FF:000005">
    <property type="entry name" value="Threonine--tRNA ligase"/>
    <property type="match status" value="1"/>
</dbReference>
<keyword evidence="7 13" id="KW-0862">Zinc</keyword>
<dbReference type="Gene3D" id="3.30.54.20">
    <property type="match status" value="1"/>
</dbReference>
<dbReference type="InterPro" id="IPR012947">
    <property type="entry name" value="tRNA_SAD"/>
</dbReference>
<dbReference type="EMBL" id="SOBR01000001">
    <property type="protein sequence ID" value="TDU25246.1"/>
    <property type="molecule type" value="Genomic_DNA"/>
</dbReference>
<evidence type="ECO:0000256" key="2">
    <source>
        <dbReference type="ARBA" id="ARBA00022490"/>
    </source>
</evidence>
<dbReference type="FunFam" id="3.30.54.20:FF:000002">
    <property type="entry name" value="Threonine--tRNA ligase"/>
    <property type="match status" value="1"/>
</dbReference>
<protein>
    <recommendedName>
        <fullName evidence="13">Threonine--tRNA ligase</fullName>
        <ecNumber evidence="13">6.1.1.3</ecNumber>
    </recommendedName>
    <alternativeName>
        <fullName evidence="13">Threonyl-tRNA synthetase</fullName>
        <shortName evidence="13">ThrRS</shortName>
    </alternativeName>
</protein>
<dbReference type="SUPFAM" id="SSF81271">
    <property type="entry name" value="TGS-like"/>
    <property type="match status" value="1"/>
</dbReference>
<gene>
    <name evidence="13" type="primary">thrS</name>
    <name evidence="16" type="ORF">C8E00_101641</name>
</gene>
<keyword evidence="6 13" id="KW-0547">Nucleotide-binding</keyword>
<feature type="region of interest" description="Catalytic" evidence="13">
    <location>
        <begin position="242"/>
        <end position="533"/>
    </location>
</feature>
<evidence type="ECO:0000256" key="8">
    <source>
        <dbReference type="ARBA" id="ARBA00022840"/>
    </source>
</evidence>
<evidence type="ECO:0000256" key="6">
    <source>
        <dbReference type="ARBA" id="ARBA00022741"/>
    </source>
</evidence>
<dbReference type="FunFam" id="3.30.980.10:FF:000005">
    <property type="entry name" value="Threonyl-tRNA synthetase, mitochondrial"/>
    <property type="match status" value="1"/>
</dbReference>
<evidence type="ECO:0000256" key="3">
    <source>
        <dbReference type="ARBA" id="ARBA00022555"/>
    </source>
</evidence>
<dbReference type="PANTHER" id="PTHR11451:SF44">
    <property type="entry name" value="THREONINE--TRNA LIGASE, CHLOROPLASTIC_MITOCHONDRIAL 2"/>
    <property type="match status" value="1"/>
</dbReference>
<keyword evidence="10 13" id="KW-0648">Protein biosynthesis</keyword>
<feature type="domain" description="TGS" evidence="15">
    <location>
        <begin position="1"/>
        <end position="61"/>
    </location>
</feature>
<dbReference type="InterPro" id="IPR006195">
    <property type="entry name" value="aa-tRNA-synth_II"/>
</dbReference>
<dbReference type="AlphaFoldDB" id="A0A4V3F4H0"/>
<comment type="catalytic activity">
    <reaction evidence="12 13">
        <text>tRNA(Thr) + L-threonine + ATP = L-threonyl-tRNA(Thr) + AMP + diphosphate + H(+)</text>
        <dbReference type="Rhea" id="RHEA:24624"/>
        <dbReference type="Rhea" id="RHEA-COMP:9670"/>
        <dbReference type="Rhea" id="RHEA-COMP:9704"/>
        <dbReference type="ChEBI" id="CHEBI:15378"/>
        <dbReference type="ChEBI" id="CHEBI:30616"/>
        <dbReference type="ChEBI" id="CHEBI:33019"/>
        <dbReference type="ChEBI" id="CHEBI:57926"/>
        <dbReference type="ChEBI" id="CHEBI:78442"/>
        <dbReference type="ChEBI" id="CHEBI:78534"/>
        <dbReference type="ChEBI" id="CHEBI:456215"/>
        <dbReference type="EC" id="6.1.1.3"/>
    </reaction>
</comment>
<feature type="binding site" evidence="13">
    <location>
        <position position="384"/>
    </location>
    <ligand>
        <name>Zn(2+)</name>
        <dbReference type="ChEBI" id="CHEBI:29105"/>
        <note>catalytic</note>
    </ligand>
</feature>
<evidence type="ECO:0000256" key="10">
    <source>
        <dbReference type="ARBA" id="ARBA00022917"/>
    </source>
</evidence>
<dbReference type="Pfam" id="PF03129">
    <property type="entry name" value="HGTP_anticodon"/>
    <property type="match status" value="1"/>
</dbReference>
<evidence type="ECO:0000259" key="15">
    <source>
        <dbReference type="PROSITE" id="PS51880"/>
    </source>
</evidence>
<keyword evidence="9 13" id="KW-0694">RNA-binding</keyword>
<evidence type="ECO:0000256" key="13">
    <source>
        <dbReference type="HAMAP-Rule" id="MF_00184"/>
    </source>
</evidence>
<evidence type="ECO:0000256" key="12">
    <source>
        <dbReference type="ARBA" id="ARBA00049515"/>
    </source>
</evidence>
<dbReference type="EC" id="6.1.1.3" evidence="13"/>
<comment type="subunit">
    <text evidence="13">Homodimer.</text>
</comment>
<dbReference type="PRINTS" id="PR01047">
    <property type="entry name" value="TRNASYNTHTHR"/>
</dbReference>
<dbReference type="Gene3D" id="3.30.930.10">
    <property type="entry name" value="Bira Bifunctional Protein, Domain 2"/>
    <property type="match status" value="1"/>
</dbReference>
<dbReference type="Proteomes" id="UP000295380">
    <property type="component" value="Unassembled WGS sequence"/>
</dbReference>
<keyword evidence="16" id="KW-0378">Hydrolase</keyword>
<name>A0A4V3F4H0_9GAMM</name>
<dbReference type="HAMAP" id="MF_00184">
    <property type="entry name" value="Thr_tRNA_synth"/>
    <property type="match status" value="1"/>
</dbReference>
<keyword evidence="17" id="KW-1185">Reference proteome</keyword>
<keyword evidence="3 13" id="KW-0820">tRNA-binding</keyword>
<dbReference type="PROSITE" id="PS51880">
    <property type="entry name" value="TGS"/>
    <property type="match status" value="1"/>
</dbReference>
<feature type="binding site" evidence="13">
    <location>
        <position position="510"/>
    </location>
    <ligand>
        <name>Zn(2+)</name>
        <dbReference type="ChEBI" id="CHEBI:29105"/>
        <note>catalytic</note>
    </ligand>
</feature>
<dbReference type="GO" id="GO:0016787">
    <property type="term" value="F:hydrolase activity"/>
    <property type="evidence" value="ECO:0007669"/>
    <property type="project" value="UniProtKB-KW"/>
</dbReference>
<evidence type="ECO:0000313" key="16">
    <source>
        <dbReference type="EMBL" id="TDU25246.1"/>
    </source>
</evidence>
<dbReference type="GO" id="GO:0005829">
    <property type="term" value="C:cytosol"/>
    <property type="evidence" value="ECO:0007669"/>
    <property type="project" value="TreeGrafter"/>
</dbReference>
<evidence type="ECO:0000256" key="11">
    <source>
        <dbReference type="ARBA" id="ARBA00023146"/>
    </source>
</evidence>
<dbReference type="Gene3D" id="3.30.980.10">
    <property type="entry name" value="Threonyl-trna Synthetase, Chain A, domain 2"/>
    <property type="match status" value="1"/>
</dbReference>
<dbReference type="RefSeq" id="WP_133694386.1">
    <property type="nucleotide sequence ID" value="NZ_SOBR01000001.1"/>
</dbReference>
<dbReference type="InterPro" id="IPR033728">
    <property type="entry name" value="ThrRS_core"/>
</dbReference>
<keyword evidence="2 13" id="KW-0963">Cytoplasm</keyword>
<dbReference type="InterPro" id="IPR002320">
    <property type="entry name" value="Thr-tRNA-ligase_IIa"/>
</dbReference>
<dbReference type="InterPro" id="IPR002314">
    <property type="entry name" value="aa-tRNA-synt_IIb"/>
</dbReference>
<dbReference type="GO" id="GO:0046872">
    <property type="term" value="F:metal ion binding"/>
    <property type="evidence" value="ECO:0007669"/>
    <property type="project" value="UniProtKB-KW"/>
</dbReference>
<comment type="subcellular location">
    <subcellularLocation>
        <location evidence="13">Cytoplasm</location>
    </subcellularLocation>
</comment>
<dbReference type="InterPro" id="IPR004154">
    <property type="entry name" value="Anticodon-bd"/>
</dbReference>
<comment type="cofactor">
    <cofactor evidence="13">
        <name>Zn(2+)</name>
        <dbReference type="ChEBI" id="CHEBI:29105"/>
    </cofactor>
    <text evidence="13">Binds 1 zinc ion per subunit.</text>
</comment>
<keyword evidence="8 13" id="KW-0067">ATP-binding</keyword>
<dbReference type="Pfam" id="PF00587">
    <property type="entry name" value="tRNA-synt_2b"/>
    <property type="match status" value="1"/>
</dbReference>
<dbReference type="CDD" id="cd00771">
    <property type="entry name" value="ThrRS_core"/>
    <property type="match status" value="1"/>
</dbReference>
<keyword evidence="5 13" id="KW-0479">Metal-binding</keyword>
<dbReference type="GO" id="GO:0000049">
    <property type="term" value="F:tRNA binding"/>
    <property type="evidence" value="ECO:0007669"/>
    <property type="project" value="UniProtKB-KW"/>
</dbReference>
<dbReference type="CDD" id="cd01667">
    <property type="entry name" value="TGS_ThrRS"/>
    <property type="match status" value="1"/>
</dbReference>
<dbReference type="InterPro" id="IPR036621">
    <property type="entry name" value="Anticodon-bd_dom_sf"/>
</dbReference>
<dbReference type="PROSITE" id="PS50862">
    <property type="entry name" value="AA_TRNA_LIGASE_II"/>
    <property type="match status" value="1"/>
</dbReference>
<organism evidence="16 17">
    <name type="scientific">Chromohalobacter marismortui</name>
    <dbReference type="NCBI Taxonomy" id="42055"/>
    <lineage>
        <taxon>Bacteria</taxon>
        <taxon>Pseudomonadati</taxon>
        <taxon>Pseudomonadota</taxon>
        <taxon>Gammaproteobacteria</taxon>
        <taxon>Oceanospirillales</taxon>
        <taxon>Halomonadaceae</taxon>
        <taxon>Chromohalobacter</taxon>
    </lineage>
</organism>
<dbReference type="InterPro" id="IPR012676">
    <property type="entry name" value="TGS-like"/>
</dbReference>
<dbReference type="Gene3D" id="3.40.50.800">
    <property type="entry name" value="Anticodon-binding domain"/>
    <property type="match status" value="1"/>
</dbReference>
<dbReference type="InterPro" id="IPR012675">
    <property type="entry name" value="Beta-grasp_dom_sf"/>
</dbReference>
<dbReference type="FunFam" id="3.30.930.10:FF:000002">
    <property type="entry name" value="Threonine--tRNA ligase"/>
    <property type="match status" value="1"/>
</dbReference>
<dbReference type="SUPFAM" id="SSF55681">
    <property type="entry name" value="Class II aaRS and biotin synthetases"/>
    <property type="match status" value="1"/>
</dbReference>